<comment type="cofactor">
    <cofactor evidence="1 10">
        <name>Mg(2+)</name>
        <dbReference type="ChEBI" id="CHEBI:18420"/>
    </cofactor>
</comment>
<evidence type="ECO:0000256" key="8">
    <source>
        <dbReference type="ARBA" id="ARBA00022842"/>
    </source>
</evidence>
<keyword evidence="7 10" id="KW-0067">ATP-binding</keyword>
<dbReference type="FunFam" id="1.10.20.140:FF:000001">
    <property type="entry name" value="tRNA dimethylallyltransferase"/>
    <property type="match status" value="1"/>
</dbReference>
<keyword evidence="4 10" id="KW-0808">Transferase</keyword>
<dbReference type="InterPro" id="IPR039657">
    <property type="entry name" value="Dimethylallyltransferase"/>
</dbReference>
<dbReference type="GO" id="GO:0052381">
    <property type="term" value="F:tRNA dimethylallyltransferase activity"/>
    <property type="evidence" value="ECO:0007669"/>
    <property type="project" value="UniProtKB-UniRule"/>
</dbReference>
<proteinExistence type="inferred from homology"/>
<dbReference type="GO" id="GO:0005524">
    <property type="term" value="F:ATP binding"/>
    <property type="evidence" value="ECO:0007669"/>
    <property type="project" value="UniProtKB-UniRule"/>
</dbReference>
<evidence type="ECO:0000256" key="1">
    <source>
        <dbReference type="ARBA" id="ARBA00001946"/>
    </source>
</evidence>
<dbReference type="Gene3D" id="1.10.20.140">
    <property type="match status" value="1"/>
</dbReference>
<organism evidence="14 15">
    <name type="scientific">Nanchangia anserum</name>
    <dbReference type="NCBI Taxonomy" id="2692125"/>
    <lineage>
        <taxon>Bacteria</taxon>
        <taxon>Bacillati</taxon>
        <taxon>Actinomycetota</taxon>
        <taxon>Actinomycetes</taxon>
        <taxon>Actinomycetales</taxon>
        <taxon>Actinomycetaceae</taxon>
        <taxon>Nanchangia</taxon>
    </lineage>
</organism>
<feature type="site" description="Interaction with substrate tRNA" evidence="10">
    <location>
        <position position="150"/>
    </location>
</feature>
<feature type="site" description="Interaction with substrate tRNA" evidence="10">
    <location>
        <position position="129"/>
    </location>
</feature>
<keyword evidence="8 10" id="KW-0460">Magnesium</keyword>
<gene>
    <name evidence="10 14" type="primary">miaA</name>
    <name evidence="14" type="ORF">H8R10_08485</name>
</gene>
<keyword evidence="6 10" id="KW-0547">Nucleotide-binding</keyword>
<evidence type="ECO:0000256" key="10">
    <source>
        <dbReference type="HAMAP-Rule" id="MF_00185"/>
    </source>
</evidence>
<comment type="caution">
    <text evidence="14">The sequence shown here is derived from an EMBL/GenBank/DDBJ whole genome shotgun (WGS) entry which is preliminary data.</text>
</comment>
<dbReference type="Gene3D" id="3.40.50.300">
    <property type="entry name" value="P-loop containing nucleotide triphosphate hydrolases"/>
    <property type="match status" value="1"/>
</dbReference>
<evidence type="ECO:0000256" key="13">
    <source>
        <dbReference type="RuleBase" id="RU003785"/>
    </source>
</evidence>
<dbReference type="InterPro" id="IPR027417">
    <property type="entry name" value="P-loop_NTPase"/>
</dbReference>
<dbReference type="NCBIfam" id="TIGR00174">
    <property type="entry name" value="miaA"/>
    <property type="match status" value="1"/>
</dbReference>
<evidence type="ECO:0000256" key="2">
    <source>
        <dbReference type="ARBA" id="ARBA00003213"/>
    </source>
</evidence>
<dbReference type="Pfam" id="PF01715">
    <property type="entry name" value="IPPT"/>
    <property type="match status" value="1"/>
</dbReference>
<evidence type="ECO:0000256" key="6">
    <source>
        <dbReference type="ARBA" id="ARBA00022741"/>
    </source>
</evidence>
<reference evidence="14 15" key="1">
    <citation type="submission" date="2020-08" db="EMBL/GenBank/DDBJ databases">
        <title>Winkia gen. nov., sp. nov., isolated from faeces of the Anser albifrons in China.</title>
        <authorList>
            <person name="Liu Q."/>
        </authorList>
    </citation>
    <scope>NUCLEOTIDE SEQUENCE [LARGE SCALE GENOMIC DNA]</scope>
    <source>
        <strain evidence="14 15">C62</strain>
    </source>
</reference>
<keyword evidence="5 10" id="KW-0819">tRNA processing</keyword>
<dbReference type="GO" id="GO:0006400">
    <property type="term" value="P:tRNA modification"/>
    <property type="evidence" value="ECO:0007669"/>
    <property type="project" value="TreeGrafter"/>
</dbReference>
<evidence type="ECO:0000256" key="9">
    <source>
        <dbReference type="ARBA" id="ARBA00049563"/>
    </source>
</evidence>
<protein>
    <recommendedName>
        <fullName evidence="10">tRNA dimethylallyltransferase</fullName>
        <ecNumber evidence="10">2.5.1.75</ecNumber>
    </recommendedName>
    <alternativeName>
        <fullName evidence="10">Dimethylallyl diphosphate:tRNA dimethylallyltransferase</fullName>
        <shortName evidence="10">DMAPP:tRNA dimethylallyltransferase</shortName>
        <shortName evidence="10">DMATase</shortName>
    </alternativeName>
    <alternativeName>
        <fullName evidence="10">Isopentenyl-diphosphate:tRNA isopentenyltransferase</fullName>
        <shortName evidence="10">IPP transferase</shortName>
        <shortName evidence="10">IPPT</shortName>
        <shortName evidence="10">IPTase</shortName>
    </alternativeName>
</protein>
<feature type="binding site" evidence="10">
    <location>
        <begin position="35"/>
        <end position="42"/>
    </location>
    <ligand>
        <name>ATP</name>
        <dbReference type="ChEBI" id="CHEBI:30616"/>
    </ligand>
</feature>
<dbReference type="InterPro" id="IPR018022">
    <property type="entry name" value="IPT"/>
</dbReference>
<dbReference type="PANTHER" id="PTHR11088:SF60">
    <property type="entry name" value="TRNA DIMETHYLALLYLTRANSFERASE"/>
    <property type="match status" value="1"/>
</dbReference>
<dbReference type="SUPFAM" id="SSF52540">
    <property type="entry name" value="P-loop containing nucleoside triphosphate hydrolases"/>
    <property type="match status" value="1"/>
</dbReference>
<feature type="binding site" evidence="10">
    <location>
        <begin position="37"/>
        <end position="42"/>
    </location>
    <ligand>
        <name>substrate</name>
    </ligand>
</feature>
<dbReference type="PANTHER" id="PTHR11088">
    <property type="entry name" value="TRNA DIMETHYLALLYLTRANSFERASE"/>
    <property type="match status" value="1"/>
</dbReference>
<comment type="function">
    <text evidence="2 10 12">Catalyzes the transfer of a dimethylallyl group onto the adenine at position 37 in tRNAs that read codons beginning with uridine, leading to the formation of N6-(dimethylallyl)adenosine (i(6)A).</text>
</comment>
<evidence type="ECO:0000256" key="11">
    <source>
        <dbReference type="RuleBase" id="RU003783"/>
    </source>
</evidence>
<evidence type="ECO:0000256" key="12">
    <source>
        <dbReference type="RuleBase" id="RU003784"/>
    </source>
</evidence>
<evidence type="ECO:0000256" key="4">
    <source>
        <dbReference type="ARBA" id="ARBA00022679"/>
    </source>
</evidence>
<comment type="subunit">
    <text evidence="10">Monomer.</text>
</comment>
<sequence>MGRPTGRDRVSRWRGLAGNAEREDTVTVPIIAFVGPTASGKSECALDFAESLGRDATELIGADAFQLYRGMDIGTAKTPLEQRRGIVHHLIDVLDIDEEASVAAYQTQARAAVDDITRRGRVPLVCGGSGLYVRAMLDHLEFPGTDPALRDRIEQWGREHGAAALHRRLAAADPVSATRIDPANTRRVVRALEVCELTGRPFSATLPSYTYVRAAIQVGLRWDRAVLRDRIEQRALKMVEAGFLDEVRDLASRGLSEAPTAVRATGYREALSVLAGELPEADLAAAIAQQTWKLARRQITWFRRDPRITWLDGEDPRQRDELFARLRRDLDEWRGRENRA</sequence>
<comment type="caution">
    <text evidence="10">Lacks conserved residue(s) required for the propagation of feature annotation.</text>
</comment>
<dbReference type="EC" id="2.5.1.75" evidence="10"/>
<dbReference type="HAMAP" id="MF_00185">
    <property type="entry name" value="IPP_trans"/>
    <property type="match status" value="1"/>
</dbReference>
<evidence type="ECO:0000313" key="15">
    <source>
        <dbReference type="Proteomes" id="UP000627538"/>
    </source>
</evidence>
<dbReference type="AlphaFoldDB" id="A0A8I0KQR4"/>
<comment type="catalytic activity">
    <reaction evidence="9 10 11">
        <text>adenosine(37) in tRNA + dimethylallyl diphosphate = N(6)-dimethylallyladenosine(37) in tRNA + diphosphate</text>
        <dbReference type="Rhea" id="RHEA:26482"/>
        <dbReference type="Rhea" id="RHEA-COMP:10162"/>
        <dbReference type="Rhea" id="RHEA-COMP:10375"/>
        <dbReference type="ChEBI" id="CHEBI:33019"/>
        <dbReference type="ChEBI" id="CHEBI:57623"/>
        <dbReference type="ChEBI" id="CHEBI:74411"/>
        <dbReference type="ChEBI" id="CHEBI:74415"/>
        <dbReference type="EC" id="2.5.1.75"/>
    </reaction>
</comment>
<accession>A0A8I0KQR4</accession>
<evidence type="ECO:0000313" key="14">
    <source>
        <dbReference type="EMBL" id="MBD3690260.1"/>
    </source>
</evidence>
<keyword evidence="15" id="KW-1185">Reference proteome</keyword>
<dbReference type="EMBL" id="JACRUO010000003">
    <property type="protein sequence ID" value="MBD3690260.1"/>
    <property type="molecule type" value="Genomic_DNA"/>
</dbReference>
<evidence type="ECO:0000256" key="5">
    <source>
        <dbReference type="ARBA" id="ARBA00022694"/>
    </source>
</evidence>
<evidence type="ECO:0000256" key="7">
    <source>
        <dbReference type="ARBA" id="ARBA00022840"/>
    </source>
</evidence>
<name>A0A8I0KQR4_9ACTO</name>
<evidence type="ECO:0000256" key="3">
    <source>
        <dbReference type="ARBA" id="ARBA00005842"/>
    </source>
</evidence>
<comment type="similarity">
    <text evidence="3 10 13">Belongs to the IPP transferase family.</text>
</comment>
<dbReference type="Proteomes" id="UP000627538">
    <property type="component" value="Unassembled WGS sequence"/>
</dbReference>